<dbReference type="OrthoDB" id="609779at2"/>
<keyword evidence="4" id="KW-1185">Reference proteome</keyword>
<keyword evidence="1" id="KW-0812">Transmembrane</keyword>
<evidence type="ECO:0000313" key="4">
    <source>
        <dbReference type="Proteomes" id="UP000184287"/>
    </source>
</evidence>
<feature type="transmembrane region" description="Helical" evidence="1">
    <location>
        <begin position="61"/>
        <end position="85"/>
    </location>
</feature>
<dbReference type="EMBL" id="FQUQ01000002">
    <property type="protein sequence ID" value="SHF23944.1"/>
    <property type="molecule type" value="Genomic_DNA"/>
</dbReference>
<keyword evidence="1" id="KW-1133">Transmembrane helix</keyword>
<dbReference type="GO" id="GO:0140359">
    <property type="term" value="F:ABC-type transporter activity"/>
    <property type="evidence" value="ECO:0007669"/>
    <property type="project" value="InterPro"/>
</dbReference>
<feature type="transmembrane region" description="Helical" evidence="1">
    <location>
        <begin position="12"/>
        <end position="41"/>
    </location>
</feature>
<feature type="domain" description="ABC-type uncharacterised transport system" evidence="2">
    <location>
        <begin position="485"/>
        <end position="687"/>
    </location>
</feature>
<dbReference type="RefSeq" id="WP_073230514.1">
    <property type="nucleotide sequence ID" value="NZ_FQUQ01000002.1"/>
</dbReference>
<reference evidence="4" key="1">
    <citation type="submission" date="2016-11" db="EMBL/GenBank/DDBJ databases">
        <authorList>
            <person name="Varghese N."/>
            <person name="Submissions S."/>
        </authorList>
    </citation>
    <scope>NUCLEOTIDE SEQUENCE [LARGE SCALE GENOMIC DNA]</scope>
    <source>
        <strain evidence="4">DSM 16990</strain>
    </source>
</reference>
<feature type="transmembrane region" description="Helical" evidence="1">
    <location>
        <begin position="116"/>
        <end position="137"/>
    </location>
</feature>
<accession>A0A1M5A166</accession>
<feature type="transmembrane region" description="Helical" evidence="1">
    <location>
        <begin position="257"/>
        <end position="274"/>
    </location>
</feature>
<dbReference type="GO" id="GO:0005886">
    <property type="term" value="C:plasma membrane"/>
    <property type="evidence" value="ECO:0007669"/>
    <property type="project" value="UniProtKB-SubCell"/>
</dbReference>
<proteinExistence type="predicted"/>
<dbReference type="STRING" id="288992.SAMN04488522_102541"/>
<dbReference type="Pfam" id="PF12679">
    <property type="entry name" value="ABC2_membrane_2"/>
    <property type="match status" value="1"/>
</dbReference>
<sequence>MKKIIQIARLELSLLFYSPIAWLLMITLFVQMTIGFTAAIPELAKGGNFSFLTRDLFTNPNALGLLVKILDSLYLYIPLVTMGILSREISTGSIKLLYSSPVKLSQVVYGKFTAMLAYNLFIILVISLFVLAAAIFIPHFDFPHILVALFAAFLLLSAYSAIGIFVSSLTTYQAVAAISTFVLLAFMNYIGKVGQDLDVIRDLTHSLSMPSRATRMMAGLLNSRDVIYYLAISGMFLAFTITKLELERVSKSVLQQVSRYVVIVVVALMVTYVSSRQPMIAYYDATDTRENTITKTSQDILKKMGDEPIEVTTYVNGMEGSYWNITPALRISNISRWESYLRFKPNIKLKWVYYYDTIPGMTAGLAASHMTFDEGMVHLAKLQKFNLRDFLRPEQIKKQIDLSGENGRAVMQLKYKGKATFLRTFPPPDQRFWPAEEETGAALKRLMQPIPRIVFATDGYQRSIDKLGDRDYKTLTNDKLSRASMINQGFDIDTIALEHAEIPANIAVLVIGDPKVAYSTAAKAKLQKYITEGGNLVIAGEPGKQGVVNPLLESLGIKMLDGTLVQHSRDYAYDLVTPVLAAGSVAMDPGLQPFFQQKAILSMPGVAALSYQEGGAFAVHPLLMTDEQSSWIKKGKFAVDSAALKIDGKAGDEQGSFPPALMLSRQLKTKEQRIVISGDADFFSNGELGRSNMGTLNHYFAMRIFSWFSYGEFPVEAKRPFSKDNSTTLTKSSVKVIQVLYYGVIPGLMFLAGMMILIRRKRK</sequence>
<dbReference type="Proteomes" id="UP000184287">
    <property type="component" value="Unassembled WGS sequence"/>
</dbReference>
<feature type="transmembrane region" description="Helical" evidence="1">
    <location>
        <begin position="739"/>
        <end position="758"/>
    </location>
</feature>
<protein>
    <submittedName>
        <fullName evidence="3">ABC-2 type transport system permease protein</fullName>
    </submittedName>
</protein>
<feature type="transmembrane region" description="Helical" evidence="1">
    <location>
        <begin position="172"/>
        <end position="191"/>
    </location>
</feature>
<evidence type="ECO:0000259" key="2">
    <source>
        <dbReference type="Pfam" id="PF09822"/>
    </source>
</evidence>
<feature type="transmembrane region" description="Helical" evidence="1">
    <location>
        <begin position="226"/>
        <end position="245"/>
    </location>
</feature>
<feature type="transmembrane region" description="Helical" evidence="1">
    <location>
        <begin position="143"/>
        <end position="165"/>
    </location>
</feature>
<name>A0A1M5A166_9SPHI</name>
<gene>
    <name evidence="3" type="ORF">SAMN04488522_102541</name>
</gene>
<evidence type="ECO:0000313" key="3">
    <source>
        <dbReference type="EMBL" id="SHF23944.1"/>
    </source>
</evidence>
<keyword evidence="1" id="KW-0472">Membrane</keyword>
<evidence type="ECO:0000256" key="1">
    <source>
        <dbReference type="SAM" id="Phobius"/>
    </source>
</evidence>
<dbReference type="Pfam" id="PF09822">
    <property type="entry name" value="ABC_transp_aux"/>
    <property type="match status" value="1"/>
</dbReference>
<dbReference type="InterPro" id="IPR019196">
    <property type="entry name" value="ABC_transp_unknown"/>
</dbReference>
<dbReference type="AlphaFoldDB" id="A0A1M5A166"/>
<organism evidence="3 4">
    <name type="scientific">Pedobacter caeni</name>
    <dbReference type="NCBI Taxonomy" id="288992"/>
    <lineage>
        <taxon>Bacteria</taxon>
        <taxon>Pseudomonadati</taxon>
        <taxon>Bacteroidota</taxon>
        <taxon>Sphingobacteriia</taxon>
        <taxon>Sphingobacteriales</taxon>
        <taxon>Sphingobacteriaceae</taxon>
        <taxon>Pedobacter</taxon>
    </lineage>
</organism>